<accession>A0A4R8RL55</accession>
<feature type="domain" description="Enoyl reductase (ER)" evidence="6">
    <location>
        <begin position="22"/>
        <end position="360"/>
    </location>
</feature>
<dbReference type="Pfam" id="PF00107">
    <property type="entry name" value="ADH_zinc_N"/>
    <property type="match status" value="1"/>
</dbReference>
<dbReference type="InterPro" id="IPR047122">
    <property type="entry name" value="Trans-enoyl_RdTase-like"/>
</dbReference>
<name>A0A4R8RL55_COLTR</name>
<dbReference type="Gene3D" id="3.90.180.10">
    <property type="entry name" value="Medium-chain alcohol dehydrogenases, catalytic domain"/>
    <property type="match status" value="1"/>
</dbReference>
<dbReference type="PANTHER" id="PTHR45348">
    <property type="entry name" value="HYPOTHETICAL OXIDOREDUCTASE (EUROFUNG)"/>
    <property type="match status" value="1"/>
</dbReference>
<evidence type="ECO:0000313" key="8">
    <source>
        <dbReference type="Proteomes" id="UP000295703"/>
    </source>
</evidence>
<dbReference type="InterPro" id="IPR011032">
    <property type="entry name" value="GroES-like_sf"/>
</dbReference>
<evidence type="ECO:0000256" key="1">
    <source>
        <dbReference type="ARBA" id="ARBA00008072"/>
    </source>
</evidence>
<dbReference type="STRING" id="5466.A0A4R8RL55"/>
<dbReference type="Pfam" id="PF08240">
    <property type="entry name" value="ADH_N"/>
    <property type="match status" value="1"/>
</dbReference>
<evidence type="ECO:0000256" key="5">
    <source>
        <dbReference type="ARBA" id="ARBA00023002"/>
    </source>
</evidence>
<evidence type="ECO:0000256" key="4">
    <source>
        <dbReference type="ARBA" id="ARBA00022857"/>
    </source>
</evidence>
<sequence length="364" mass="38541">MSDNKTGAFVAPATQKAIVVNDQDEVVIWDAAPCPQLPADQVMVRVEAVGLNPSDTKMRGAFATPFGILGADLAGTVVAVGSAVEGGRARAIAVGDRVFGAQNEMFGPTPERGAFCEYAVTRGAMWTKVPDSWTVEAAASLPVGVSTAGIAMKLLGLPLPGQTVPKPAHVLVYGASTATATIALQMLKLSGLVPVAVCSPKNFDLAKRNGAEQVFDRKDKDLAQKIKTYTKGNLRYALDCITTVESTALCYSAIGRAGGKYVSLDPWPEHAASRRVVAADFTVGPRIFGEGCTWPEPYRSAPSEELRAFGVSVWETVERLLAEGQLRHHPLRVLDGGFDAVLAGMDMVRSGVLSGEKIVVRMNA</sequence>
<keyword evidence="3" id="KW-0547">Nucleotide-binding</keyword>
<protein>
    <submittedName>
        <fullName evidence="7">Deshydrogenase mlcG</fullName>
    </submittedName>
</protein>
<dbReference type="CDD" id="cd08249">
    <property type="entry name" value="enoyl_reductase_like"/>
    <property type="match status" value="1"/>
</dbReference>
<proteinExistence type="inferred from homology"/>
<dbReference type="InterPro" id="IPR013149">
    <property type="entry name" value="ADH-like_C"/>
</dbReference>
<dbReference type="InterPro" id="IPR036291">
    <property type="entry name" value="NAD(P)-bd_dom_sf"/>
</dbReference>
<dbReference type="GO" id="GO:0000166">
    <property type="term" value="F:nucleotide binding"/>
    <property type="evidence" value="ECO:0007669"/>
    <property type="project" value="UniProtKB-KW"/>
</dbReference>
<dbReference type="EMBL" id="RYZW01000017">
    <property type="protein sequence ID" value="TDZ67385.1"/>
    <property type="molecule type" value="Genomic_DNA"/>
</dbReference>
<evidence type="ECO:0000313" key="7">
    <source>
        <dbReference type="EMBL" id="TDZ67385.1"/>
    </source>
</evidence>
<comment type="subunit">
    <text evidence="2">Monomer.</text>
</comment>
<dbReference type="SUPFAM" id="SSF50129">
    <property type="entry name" value="GroES-like"/>
    <property type="match status" value="1"/>
</dbReference>
<dbReference type="GO" id="GO:0016651">
    <property type="term" value="F:oxidoreductase activity, acting on NAD(P)H"/>
    <property type="evidence" value="ECO:0007669"/>
    <property type="project" value="InterPro"/>
</dbReference>
<evidence type="ECO:0000256" key="2">
    <source>
        <dbReference type="ARBA" id="ARBA00011245"/>
    </source>
</evidence>
<dbReference type="InterPro" id="IPR013154">
    <property type="entry name" value="ADH-like_N"/>
</dbReference>
<dbReference type="SUPFAM" id="SSF51735">
    <property type="entry name" value="NAD(P)-binding Rossmann-fold domains"/>
    <property type="match status" value="1"/>
</dbReference>
<keyword evidence="8" id="KW-1185">Reference proteome</keyword>
<dbReference type="PANTHER" id="PTHR45348:SF1">
    <property type="entry name" value="TRANS-ENOYL REDUCTASE STHE"/>
    <property type="match status" value="1"/>
</dbReference>
<dbReference type="Gene3D" id="3.40.50.720">
    <property type="entry name" value="NAD(P)-binding Rossmann-like Domain"/>
    <property type="match status" value="1"/>
</dbReference>
<comment type="caution">
    <text evidence="7">The sequence shown here is derived from an EMBL/GenBank/DDBJ whole genome shotgun (WGS) entry which is preliminary data.</text>
</comment>
<reference evidence="7 8" key="1">
    <citation type="submission" date="2018-12" db="EMBL/GenBank/DDBJ databases">
        <title>Genome sequence and assembly of Colletotrichum trifolii.</title>
        <authorList>
            <person name="Gan P."/>
            <person name="Shirasu K."/>
        </authorList>
    </citation>
    <scope>NUCLEOTIDE SEQUENCE [LARGE SCALE GENOMIC DNA]</scope>
    <source>
        <strain evidence="7 8">543-2</strain>
    </source>
</reference>
<keyword evidence="5" id="KW-0560">Oxidoreductase</keyword>
<organism evidence="7 8">
    <name type="scientific">Colletotrichum trifolii</name>
    <dbReference type="NCBI Taxonomy" id="5466"/>
    <lineage>
        <taxon>Eukaryota</taxon>
        <taxon>Fungi</taxon>
        <taxon>Dikarya</taxon>
        <taxon>Ascomycota</taxon>
        <taxon>Pezizomycotina</taxon>
        <taxon>Sordariomycetes</taxon>
        <taxon>Hypocreomycetidae</taxon>
        <taxon>Glomerellales</taxon>
        <taxon>Glomerellaceae</taxon>
        <taxon>Colletotrichum</taxon>
        <taxon>Colletotrichum orbiculare species complex</taxon>
    </lineage>
</organism>
<gene>
    <name evidence="7" type="primary">mlcG-1</name>
    <name evidence="7" type="ORF">CTRI78_v002931</name>
</gene>
<dbReference type="Proteomes" id="UP000295703">
    <property type="component" value="Unassembled WGS sequence"/>
</dbReference>
<evidence type="ECO:0000259" key="6">
    <source>
        <dbReference type="SMART" id="SM00829"/>
    </source>
</evidence>
<dbReference type="AlphaFoldDB" id="A0A4R8RL55"/>
<evidence type="ECO:0000256" key="3">
    <source>
        <dbReference type="ARBA" id="ARBA00022741"/>
    </source>
</evidence>
<dbReference type="SMART" id="SM00829">
    <property type="entry name" value="PKS_ER"/>
    <property type="match status" value="1"/>
</dbReference>
<keyword evidence="4" id="KW-0521">NADP</keyword>
<dbReference type="InterPro" id="IPR020843">
    <property type="entry name" value="ER"/>
</dbReference>
<comment type="similarity">
    <text evidence="1">Belongs to the zinc-containing alcohol dehydrogenase family.</text>
</comment>